<keyword evidence="2" id="KW-1133">Transmembrane helix</keyword>
<evidence type="ECO:0000256" key="2">
    <source>
        <dbReference type="SAM" id="Phobius"/>
    </source>
</evidence>
<keyword evidence="2" id="KW-0812">Transmembrane</keyword>
<evidence type="ECO:0000313" key="4">
    <source>
        <dbReference type="Proteomes" id="UP000005801"/>
    </source>
</evidence>
<accession>A6G9B3</accession>
<keyword evidence="2" id="KW-0472">Membrane</keyword>
<feature type="region of interest" description="Disordered" evidence="1">
    <location>
        <begin position="293"/>
        <end position="445"/>
    </location>
</feature>
<dbReference type="RefSeq" id="WP_006973308.1">
    <property type="nucleotide sequence ID" value="NZ_ABCS01000044.1"/>
</dbReference>
<organism evidence="3 4">
    <name type="scientific">Plesiocystis pacifica SIR-1</name>
    <dbReference type="NCBI Taxonomy" id="391625"/>
    <lineage>
        <taxon>Bacteria</taxon>
        <taxon>Pseudomonadati</taxon>
        <taxon>Myxococcota</taxon>
        <taxon>Polyangia</taxon>
        <taxon>Nannocystales</taxon>
        <taxon>Nannocystaceae</taxon>
        <taxon>Plesiocystis</taxon>
    </lineage>
</organism>
<dbReference type="InterPro" id="IPR011009">
    <property type="entry name" value="Kinase-like_dom_sf"/>
</dbReference>
<protein>
    <recommendedName>
        <fullName evidence="5">Protein kinase domain-containing protein</fullName>
    </recommendedName>
</protein>
<comment type="caution">
    <text evidence="3">The sequence shown here is derived from an EMBL/GenBank/DDBJ whole genome shotgun (WGS) entry which is preliminary data.</text>
</comment>
<dbReference type="OrthoDB" id="9818208at2"/>
<feature type="compositionally biased region" description="Pro residues" evidence="1">
    <location>
        <begin position="364"/>
        <end position="384"/>
    </location>
</feature>
<dbReference type="Proteomes" id="UP000005801">
    <property type="component" value="Unassembled WGS sequence"/>
</dbReference>
<gene>
    <name evidence="3" type="ORF">PPSIR1_09535</name>
</gene>
<feature type="compositionally biased region" description="Pro residues" evidence="1">
    <location>
        <begin position="391"/>
        <end position="408"/>
    </location>
</feature>
<dbReference type="EMBL" id="ABCS01000044">
    <property type="protein sequence ID" value="EDM77535.1"/>
    <property type="molecule type" value="Genomic_DNA"/>
</dbReference>
<evidence type="ECO:0000313" key="3">
    <source>
        <dbReference type="EMBL" id="EDM77535.1"/>
    </source>
</evidence>
<feature type="transmembrane region" description="Helical" evidence="2">
    <location>
        <begin position="588"/>
        <end position="609"/>
    </location>
</feature>
<name>A6G9B3_9BACT</name>
<evidence type="ECO:0008006" key="5">
    <source>
        <dbReference type="Google" id="ProtNLM"/>
    </source>
</evidence>
<dbReference type="SUPFAM" id="SSF56112">
    <property type="entry name" value="Protein kinase-like (PK-like)"/>
    <property type="match status" value="1"/>
</dbReference>
<keyword evidence="4" id="KW-1185">Reference proteome</keyword>
<reference evidence="3 4" key="1">
    <citation type="submission" date="2007-06" db="EMBL/GenBank/DDBJ databases">
        <authorList>
            <person name="Shimkets L."/>
            <person name="Ferriera S."/>
            <person name="Johnson J."/>
            <person name="Kravitz S."/>
            <person name="Beeson K."/>
            <person name="Sutton G."/>
            <person name="Rogers Y.-H."/>
            <person name="Friedman R."/>
            <person name="Frazier M."/>
            <person name="Venter J.C."/>
        </authorList>
    </citation>
    <scope>NUCLEOTIDE SEQUENCE [LARGE SCALE GENOMIC DNA]</scope>
    <source>
        <strain evidence="3 4">SIR-1</strain>
    </source>
</reference>
<evidence type="ECO:0000256" key="1">
    <source>
        <dbReference type="SAM" id="MobiDB-lite"/>
    </source>
</evidence>
<sequence length="610" mass="63583">MLAPGAIIDPDNLRVPGEQFGTPIVILDDLGEQAHGQRFRARQGKSLLLLTVLAPECVMQRELRDMLSHQVVQVGEIVHPNLLPTYGIVRLPLGDDGLDTFFMVRPDPGCPTLRAWLHDVWQAGHTLDPLNAVAIAVQVCEALKALHERAVHGFVTVDNVFMYPTGGMPQALLSAAGEGPLLPFAPGFEPYAKAGYLPMAGKELFESPHMPRVETDVLGAAGLVLEILTGQPLESGMSLERFGLPPRLQRILEVASRPNPDERPQELSMFSKRLQAAVGLGEDPVEPSAVLEPVQYGEQADPRSPTVRARPWRPPPPAAPPWAGDVGPTQGSGAWNIGAPTPGSGAWNIGAPTPGSGAWNIPGPGQPTAPPAPPAPPPAPPPARAPVQSHAPPPPPVAPPPASTPPPQRTAARTKVFGAGPGAAPAAPAPINFDDTAPAASPPAAAPAAMNFDTATATAGPSASASGPIGRPAPMFGDTEVSIVMPAPDGSVMAAFGQGPRNFTITRKGKTFGPYDLAQLEQLIPMGKLRSVDTVTDASSGEEFLAVDLPGLRPLFEKRAAEVDKSVVRPMPRPPTASPAPQQGSRTGLWVLITVLAVALAIGVVAVAMS</sequence>
<dbReference type="Gene3D" id="1.10.510.10">
    <property type="entry name" value="Transferase(Phosphotransferase) domain 1"/>
    <property type="match status" value="1"/>
</dbReference>
<dbReference type="STRING" id="391625.PPSIR1_09535"/>
<dbReference type="AlphaFoldDB" id="A6G9B3"/>
<proteinExistence type="predicted"/>